<dbReference type="PANTHER" id="PTHR10869">
    <property type="entry name" value="PROLYL 4-HYDROXYLASE ALPHA SUBUNIT"/>
    <property type="match status" value="1"/>
</dbReference>
<evidence type="ECO:0000256" key="3">
    <source>
        <dbReference type="ARBA" id="ARBA00022964"/>
    </source>
</evidence>
<feature type="domain" description="Fe2OG dioxygenase" evidence="7">
    <location>
        <begin position="435"/>
        <end position="565"/>
    </location>
</feature>
<gene>
    <name evidence="8" type="ORF">CPB84DRAFT_1850670</name>
</gene>
<feature type="compositionally biased region" description="Basic residues" evidence="6">
    <location>
        <begin position="1"/>
        <end position="10"/>
    </location>
</feature>
<evidence type="ECO:0000256" key="5">
    <source>
        <dbReference type="ARBA" id="ARBA00023004"/>
    </source>
</evidence>
<proteinExistence type="predicted"/>
<feature type="region of interest" description="Disordered" evidence="6">
    <location>
        <begin position="238"/>
        <end position="368"/>
    </location>
</feature>
<evidence type="ECO:0000313" key="8">
    <source>
        <dbReference type="EMBL" id="KAF8884436.1"/>
    </source>
</evidence>
<dbReference type="InterPro" id="IPR045054">
    <property type="entry name" value="P4HA-like"/>
</dbReference>
<protein>
    <recommendedName>
        <fullName evidence="7">Fe2OG dioxygenase domain-containing protein</fullName>
    </recommendedName>
</protein>
<organism evidence="8 9">
    <name type="scientific">Gymnopilus junonius</name>
    <name type="common">Spectacular rustgill mushroom</name>
    <name type="synonym">Gymnopilus spectabilis subsp. junonius</name>
    <dbReference type="NCBI Taxonomy" id="109634"/>
    <lineage>
        <taxon>Eukaryota</taxon>
        <taxon>Fungi</taxon>
        <taxon>Dikarya</taxon>
        <taxon>Basidiomycota</taxon>
        <taxon>Agaricomycotina</taxon>
        <taxon>Agaricomycetes</taxon>
        <taxon>Agaricomycetidae</taxon>
        <taxon>Agaricales</taxon>
        <taxon>Agaricineae</taxon>
        <taxon>Hymenogastraceae</taxon>
        <taxon>Gymnopilus</taxon>
    </lineage>
</organism>
<name>A0A9P5NG28_GYMJU</name>
<dbReference type="GO" id="GO:0005506">
    <property type="term" value="F:iron ion binding"/>
    <property type="evidence" value="ECO:0007669"/>
    <property type="project" value="InterPro"/>
</dbReference>
<accession>A0A9P5NG28</accession>
<feature type="compositionally biased region" description="Low complexity" evidence="6">
    <location>
        <begin position="47"/>
        <end position="64"/>
    </location>
</feature>
<feature type="compositionally biased region" description="Pro residues" evidence="6">
    <location>
        <begin position="335"/>
        <end position="346"/>
    </location>
</feature>
<evidence type="ECO:0000256" key="6">
    <source>
        <dbReference type="SAM" id="MobiDB-lite"/>
    </source>
</evidence>
<dbReference type="GO" id="GO:0005783">
    <property type="term" value="C:endoplasmic reticulum"/>
    <property type="evidence" value="ECO:0007669"/>
    <property type="project" value="TreeGrafter"/>
</dbReference>
<dbReference type="InterPro" id="IPR005123">
    <property type="entry name" value="Oxoglu/Fe-dep_dioxygenase_dom"/>
</dbReference>
<evidence type="ECO:0000256" key="2">
    <source>
        <dbReference type="ARBA" id="ARBA00022723"/>
    </source>
</evidence>
<evidence type="ECO:0000256" key="4">
    <source>
        <dbReference type="ARBA" id="ARBA00023002"/>
    </source>
</evidence>
<keyword evidence="9" id="KW-1185">Reference proteome</keyword>
<keyword evidence="2" id="KW-0479">Metal-binding</keyword>
<comment type="cofactor">
    <cofactor evidence="1">
        <name>L-ascorbate</name>
        <dbReference type="ChEBI" id="CHEBI:38290"/>
    </cofactor>
</comment>
<reference evidence="8" key="1">
    <citation type="submission" date="2020-11" db="EMBL/GenBank/DDBJ databases">
        <authorList>
            <consortium name="DOE Joint Genome Institute"/>
            <person name="Ahrendt S."/>
            <person name="Riley R."/>
            <person name="Andreopoulos W."/>
            <person name="LaButti K."/>
            <person name="Pangilinan J."/>
            <person name="Ruiz-duenas F.J."/>
            <person name="Barrasa J.M."/>
            <person name="Sanchez-Garcia M."/>
            <person name="Camarero S."/>
            <person name="Miyauchi S."/>
            <person name="Serrano A."/>
            <person name="Linde D."/>
            <person name="Babiker R."/>
            <person name="Drula E."/>
            <person name="Ayuso-Fernandez I."/>
            <person name="Pacheco R."/>
            <person name="Padilla G."/>
            <person name="Ferreira P."/>
            <person name="Barriuso J."/>
            <person name="Kellner H."/>
            <person name="Castanera R."/>
            <person name="Alfaro M."/>
            <person name="Ramirez L."/>
            <person name="Pisabarro A.G."/>
            <person name="Kuo A."/>
            <person name="Tritt A."/>
            <person name="Lipzen A."/>
            <person name="He G."/>
            <person name="Yan M."/>
            <person name="Ng V."/>
            <person name="Cullen D."/>
            <person name="Martin F."/>
            <person name="Rosso M.-N."/>
            <person name="Henrissat B."/>
            <person name="Hibbett D."/>
            <person name="Martinez A.T."/>
            <person name="Grigoriev I.V."/>
        </authorList>
    </citation>
    <scope>NUCLEOTIDE SEQUENCE</scope>
    <source>
        <strain evidence="8">AH 44721</strain>
    </source>
</reference>
<keyword evidence="3" id="KW-0223">Dioxygenase</keyword>
<evidence type="ECO:0000313" key="9">
    <source>
        <dbReference type="Proteomes" id="UP000724874"/>
    </source>
</evidence>
<feature type="compositionally biased region" description="Basic and acidic residues" evidence="6">
    <location>
        <begin position="238"/>
        <end position="252"/>
    </location>
</feature>
<dbReference type="InterPro" id="IPR006620">
    <property type="entry name" value="Pro_4_hyd_alph"/>
</dbReference>
<sequence>MGKNSKKRKQPPTPSSSDVADRYGHGSNSNSRLFSAVKKLKRDPGLAGPASAAAVTNANAKGKASFAGLGSTRITDADATGSGQDSDEATLAPPTPPKTTGEIAFSRSLDTDVDAQAAEDGEGGKMIGGVIFEDELETTTDTLRLLAQNPSLIGLKALKPFKTAVHDYWRIANEVGNIGHSLTSRISSALIDQRHTDALRWVRECDAVLTPSMSQEEENRVWHVLDAILRTTQPEMVVKRKDKGKEGSSRCIEDEDEGELKPGTRLRWFKPFSVDPGPATSHPSQNGDDDVLDPDKISSSAASLLQPLQTTPGAERRPPKNTLSLSTSPCRLTRPPFPSSPNPNAPGSPADTPSPESQAHCHQRRAGSDRVRFCSLTAEKMGMAPDEPVAGSATQLASVLAHNLVWVADEEFVNGLYERIEGLLPPEVNGGKVKGINRRFRVYRYRPGALYRPHIDGAWPASSIHTTSPTPSSSSSPTHSYIYDSDPTTYSRLTLLIYLNDGFTGGHTTFFLPSSTPGILEARPVQPRTGTVCVFPHGAARGSLLHEGSGVLEGAKYVIRTEILYEVDERERVDAAQGGALPGPMSVIGLQRADRSKSNLALELRNKSLCSATRWSGWQSNNLIASTLTPQRLKPQAFKP</sequence>
<keyword evidence="4" id="KW-0560">Oxidoreductase</keyword>
<dbReference type="GO" id="GO:0031418">
    <property type="term" value="F:L-ascorbic acid binding"/>
    <property type="evidence" value="ECO:0007669"/>
    <property type="project" value="InterPro"/>
</dbReference>
<evidence type="ECO:0000259" key="7">
    <source>
        <dbReference type="PROSITE" id="PS51471"/>
    </source>
</evidence>
<dbReference type="Gene3D" id="2.60.120.620">
    <property type="entry name" value="q2cbj1_9rhob like domain"/>
    <property type="match status" value="1"/>
</dbReference>
<dbReference type="PROSITE" id="PS51471">
    <property type="entry name" value="FE2OG_OXY"/>
    <property type="match status" value="1"/>
</dbReference>
<comment type="caution">
    <text evidence="8">The sequence shown here is derived from an EMBL/GenBank/DDBJ whole genome shotgun (WGS) entry which is preliminary data.</text>
</comment>
<dbReference type="PANTHER" id="PTHR10869:SF247">
    <property type="entry name" value="FE2OG DIOXYGENASE DOMAIN-CONTAINING PROTEIN"/>
    <property type="match status" value="1"/>
</dbReference>
<feature type="region of interest" description="Disordered" evidence="6">
    <location>
        <begin position="1"/>
        <end position="102"/>
    </location>
</feature>
<evidence type="ECO:0000256" key="1">
    <source>
        <dbReference type="ARBA" id="ARBA00001961"/>
    </source>
</evidence>
<dbReference type="AlphaFoldDB" id="A0A9P5NG28"/>
<dbReference type="GO" id="GO:0004656">
    <property type="term" value="F:procollagen-proline 4-dioxygenase activity"/>
    <property type="evidence" value="ECO:0007669"/>
    <property type="project" value="TreeGrafter"/>
</dbReference>
<dbReference type="OrthoDB" id="69177at2759"/>
<dbReference type="Proteomes" id="UP000724874">
    <property type="component" value="Unassembled WGS sequence"/>
</dbReference>
<dbReference type="SMART" id="SM00702">
    <property type="entry name" value="P4Hc"/>
    <property type="match status" value="1"/>
</dbReference>
<dbReference type="EMBL" id="JADNYJ010000108">
    <property type="protein sequence ID" value="KAF8884436.1"/>
    <property type="molecule type" value="Genomic_DNA"/>
</dbReference>
<keyword evidence="5" id="KW-0408">Iron</keyword>
<feature type="compositionally biased region" description="Polar residues" evidence="6">
    <location>
        <begin position="321"/>
        <end position="330"/>
    </location>
</feature>